<evidence type="ECO:0000313" key="3">
    <source>
        <dbReference type="Proteomes" id="UP001156627"/>
    </source>
</evidence>
<name>A0ABQ5X5Z0_9GAMM</name>
<dbReference type="EMBL" id="BSOA01000001">
    <property type="protein sequence ID" value="GLQ86468.1"/>
    <property type="molecule type" value="Genomic_DNA"/>
</dbReference>
<dbReference type="SUPFAM" id="SSF88874">
    <property type="entry name" value="Receptor-binding domain of short tail fibre protein gp12"/>
    <property type="match status" value="1"/>
</dbReference>
<keyword evidence="3" id="KW-1185">Reference proteome</keyword>
<dbReference type="Proteomes" id="UP001156627">
    <property type="component" value="Unassembled WGS sequence"/>
</dbReference>
<evidence type="ECO:0000313" key="2">
    <source>
        <dbReference type="EMBL" id="GLQ86468.1"/>
    </source>
</evidence>
<protein>
    <submittedName>
        <fullName evidence="2">Microcystin dependent protein</fullName>
    </submittedName>
</protein>
<sequence>MSDYYLGQIMLTGFGFPPRGFAQCNGQLLPINQNTALFALLGTQYGGNGTVTFALPDLRGRTPVGAGTSADGSWQPAPYVIGEPLGVESVTLLTANLPAHNHSVATSTQNGTTRNPTNSVYGAFANEAIYASAASGLSPLNPAQVQPAGGNQPHNNMQPYLAINFNIALIGIFPARG</sequence>
<feature type="domain" description="Phage tail collar" evidence="1">
    <location>
        <begin position="7"/>
        <end position="63"/>
    </location>
</feature>
<reference evidence="3" key="1">
    <citation type="journal article" date="2019" name="Int. J. Syst. Evol. Microbiol.">
        <title>The Global Catalogue of Microorganisms (GCM) 10K type strain sequencing project: providing services to taxonomists for standard genome sequencing and annotation.</title>
        <authorList>
            <consortium name="The Broad Institute Genomics Platform"/>
            <consortium name="The Broad Institute Genome Sequencing Center for Infectious Disease"/>
            <person name="Wu L."/>
            <person name="Ma J."/>
        </authorList>
    </citation>
    <scope>NUCLEOTIDE SEQUENCE [LARGE SCALE GENOMIC DNA]</scope>
    <source>
        <strain evidence="3">NBRC 111981</strain>
    </source>
</reference>
<dbReference type="InterPro" id="IPR037053">
    <property type="entry name" value="Phage_tail_collar_dom_sf"/>
</dbReference>
<dbReference type="Pfam" id="PF07484">
    <property type="entry name" value="Collar"/>
    <property type="match status" value="1"/>
</dbReference>
<gene>
    <name evidence="2" type="ORF">GCM10007898_00340</name>
</gene>
<dbReference type="InterPro" id="IPR011083">
    <property type="entry name" value="Phage_tail_collar_dom"/>
</dbReference>
<accession>A0ABQ5X5Z0</accession>
<evidence type="ECO:0000259" key="1">
    <source>
        <dbReference type="Pfam" id="PF07484"/>
    </source>
</evidence>
<dbReference type="RefSeq" id="WP_284329848.1">
    <property type="nucleotide sequence ID" value="NZ_BSOA01000001.1"/>
</dbReference>
<dbReference type="Gene3D" id="3.90.1340.10">
    <property type="entry name" value="Phage tail collar domain"/>
    <property type="match status" value="1"/>
</dbReference>
<organism evidence="2 3">
    <name type="scientific">Dyella flagellata</name>
    <dbReference type="NCBI Taxonomy" id="1867833"/>
    <lineage>
        <taxon>Bacteria</taxon>
        <taxon>Pseudomonadati</taxon>
        <taxon>Pseudomonadota</taxon>
        <taxon>Gammaproteobacteria</taxon>
        <taxon>Lysobacterales</taxon>
        <taxon>Rhodanobacteraceae</taxon>
        <taxon>Dyella</taxon>
    </lineage>
</organism>
<comment type="caution">
    <text evidence="2">The sequence shown here is derived from an EMBL/GenBank/DDBJ whole genome shotgun (WGS) entry which is preliminary data.</text>
</comment>
<proteinExistence type="predicted"/>